<protein>
    <recommendedName>
        <fullName evidence="7">Type II secretion system protein GspF domain-containing protein</fullName>
    </recommendedName>
</protein>
<keyword evidence="2" id="KW-1003">Cell membrane</keyword>
<evidence type="ECO:0000256" key="4">
    <source>
        <dbReference type="ARBA" id="ARBA00022989"/>
    </source>
</evidence>
<evidence type="ECO:0000256" key="5">
    <source>
        <dbReference type="ARBA" id="ARBA00023136"/>
    </source>
</evidence>
<evidence type="ECO:0000256" key="1">
    <source>
        <dbReference type="ARBA" id="ARBA00004651"/>
    </source>
</evidence>
<feature type="transmembrane region" description="Helical" evidence="6">
    <location>
        <begin position="142"/>
        <end position="165"/>
    </location>
</feature>
<sequence>MVKHNESESIDPIALHPQRGGLKLGDQDLASLLDEIVYAVRNELPIVDTMQRLGNDRLGRLGRAAKQIAGHLETGGSISDAILLIKSPSAKVVAAALSPTGQSTEPGGARSSGIGSINADLLGMLASRIRSRCDAARISRLMWFYPLILVAIAYATVLFVVVPLVSEYRFHITDQPLGIRWPNWLTQIADWLGVYPWLTPVVIIVTLIVGCFLISRRPTFGSSTRKSMFCHALADQLSHDVPESDAILVASSLSGYSVADSGTNADLSLSDPPIKQLLNKVGGISQSDQSDHEENSMEESSRLRIVSSTAQLRYLGNLYQFNARRQQRFWSIVIPQLATVLFGLVFMASYVWFVIGPIYREVAQW</sequence>
<evidence type="ECO:0000256" key="6">
    <source>
        <dbReference type="SAM" id="Phobius"/>
    </source>
</evidence>
<dbReference type="AlphaFoldDB" id="A0A5B1CGQ6"/>
<evidence type="ECO:0000259" key="7">
    <source>
        <dbReference type="Pfam" id="PF00482"/>
    </source>
</evidence>
<gene>
    <name evidence="8" type="ORF">LF1_12360</name>
</gene>
<name>A0A5B1CGQ6_9BACT</name>
<keyword evidence="3 6" id="KW-0812">Transmembrane</keyword>
<feature type="transmembrane region" description="Helical" evidence="6">
    <location>
        <begin position="329"/>
        <end position="355"/>
    </location>
</feature>
<dbReference type="GO" id="GO:0005886">
    <property type="term" value="C:plasma membrane"/>
    <property type="evidence" value="ECO:0007669"/>
    <property type="project" value="UniProtKB-SubCell"/>
</dbReference>
<dbReference type="InterPro" id="IPR018076">
    <property type="entry name" value="T2SS_GspF_dom"/>
</dbReference>
<keyword evidence="4 6" id="KW-1133">Transmembrane helix</keyword>
<proteinExistence type="predicted"/>
<comment type="caution">
    <text evidence="8">The sequence shown here is derived from an EMBL/GenBank/DDBJ whole genome shotgun (WGS) entry which is preliminary data.</text>
</comment>
<keyword evidence="9" id="KW-1185">Reference proteome</keyword>
<evidence type="ECO:0000256" key="2">
    <source>
        <dbReference type="ARBA" id="ARBA00022475"/>
    </source>
</evidence>
<evidence type="ECO:0000313" key="9">
    <source>
        <dbReference type="Proteomes" id="UP000322699"/>
    </source>
</evidence>
<organism evidence="8 9">
    <name type="scientific">Rubripirellula obstinata</name>
    <dbReference type="NCBI Taxonomy" id="406547"/>
    <lineage>
        <taxon>Bacteria</taxon>
        <taxon>Pseudomonadati</taxon>
        <taxon>Planctomycetota</taxon>
        <taxon>Planctomycetia</taxon>
        <taxon>Pirellulales</taxon>
        <taxon>Pirellulaceae</taxon>
        <taxon>Rubripirellula</taxon>
    </lineage>
</organism>
<dbReference type="Proteomes" id="UP000322699">
    <property type="component" value="Unassembled WGS sequence"/>
</dbReference>
<keyword evidence="5 6" id="KW-0472">Membrane</keyword>
<dbReference type="Pfam" id="PF00482">
    <property type="entry name" value="T2SSF"/>
    <property type="match status" value="1"/>
</dbReference>
<evidence type="ECO:0000313" key="8">
    <source>
        <dbReference type="EMBL" id="KAA1258713.1"/>
    </source>
</evidence>
<reference evidence="8 9" key="1">
    <citation type="submission" date="2019-08" db="EMBL/GenBank/DDBJ databases">
        <title>Deep-cultivation of Planctomycetes and their phenomic and genomic characterization uncovers novel biology.</title>
        <authorList>
            <person name="Wiegand S."/>
            <person name="Jogler M."/>
            <person name="Boedeker C."/>
            <person name="Pinto D."/>
            <person name="Vollmers J."/>
            <person name="Rivas-Marin E."/>
            <person name="Kohn T."/>
            <person name="Peeters S.H."/>
            <person name="Heuer A."/>
            <person name="Rast P."/>
            <person name="Oberbeckmann S."/>
            <person name="Bunk B."/>
            <person name="Jeske O."/>
            <person name="Meyerdierks A."/>
            <person name="Storesund J.E."/>
            <person name="Kallscheuer N."/>
            <person name="Luecker S."/>
            <person name="Lage O.M."/>
            <person name="Pohl T."/>
            <person name="Merkel B.J."/>
            <person name="Hornburger P."/>
            <person name="Mueller R.-W."/>
            <person name="Bruemmer F."/>
            <person name="Labrenz M."/>
            <person name="Spormann A.M."/>
            <person name="Op Den Camp H."/>
            <person name="Overmann J."/>
            <person name="Amann R."/>
            <person name="Jetten M.S.M."/>
            <person name="Mascher T."/>
            <person name="Medema M.H."/>
            <person name="Devos D.P."/>
            <person name="Kaster A.-K."/>
            <person name="Ovreas L."/>
            <person name="Rohde M."/>
            <person name="Galperin M.Y."/>
            <person name="Jogler C."/>
        </authorList>
    </citation>
    <scope>NUCLEOTIDE SEQUENCE [LARGE SCALE GENOMIC DNA]</scope>
    <source>
        <strain evidence="8 9">LF1</strain>
    </source>
</reference>
<feature type="domain" description="Type II secretion system protein GspF" evidence="7">
    <location>
        <begin position="33"/>
        <end position="162"/>
    </location>
</feature>
<comment type="subcellular location">
    <subcellularLocation>
        <location evidence="1">Cell membrane</location>
        <topology evidence="1">Multi-pass membrane protein</topology>
    </subcellularLocation>
</comment>
<accession>A0A5B1CGQ6</accession>
<feature type="transmembrane region" description="Helical" evidence="6">
    <location>
        <begin position="194"/>
        <end position="215"/>
    </location>
</feature>
<evidence type="ECO:0000256" key="3">
    <source>
        <dbReference type="ARBA" id="ARBA00022692"/>
    </source>
</evidence>
<dbReference type="EMBL" id="VRLW01000001">
    <property type="protein sequence ID" value="KAA1258713.1"/>
    <property type="molecule type" value="Genomic_DNA"/>
</dbReference>